<accession>A0A9R0UV21</accession>
<feature type="compositionally biased region" description="Basic and acidic residues" evidence="3">
    <location>
        <begin position="554"/>
        <end position="568"/>
    </location>
</feature>
<reference evidence="5 6" key="1">
    <citation type="submission" date="2017-09" db="EMBL/GenBank/DDBJ databases">
        <authorList>
            <consortium name="International Durum Wheat Genome Sequencing Consortium (IDWGSC)"/>
            <person name="Milanesi L."/>
        </authorList>
    </citation>
    <scope>NUCLEOTIDE SEQUENCE [LARGE SCALE GENOMIC DNA]</scope>
    <source>
        <strain evidence="6">cv. Svevo</strain>
    </source>
</reference>
<feature type="compositionally biased region" description="Acidic residues" evidence="3">
    <location>
        <begin position="569"/>
        <end position="580"/>
    </location>
</feature>
<dbReference type="Proteomes" id="UP000324705">
    <property type="component" value="Chromosome 1A"/>
</dbReference>
<dbReference type="PANTHER" id="PTHR48103:SF2">
    <property type="entry name" value="MIDASIN"/>
    <property type="match status" value="1"/>
</dbReference>
<dbReference type="SUPFAM" id="SSF53300">
    <property type="entry name" value="vWA-like"/>
    <property type="match status" value="1"/>
</dbReference>
<keyword evidence="2" id="KW-0067">ATP-binding</keyword>
<dbReference type="EMBL" id="LT934111">
    <property type="protein sequence ID" value="VAH03967.1"/>
    <property type="molecule type" value="Genomic_DNA"/>
</dbReference>
<dbReference type="GO" id="GO:0000027">
    <property type="term" value="P:ribosomal large subunit assembly"/>
    <property type="evidence" value="ECO:0007669"/>
    <property type="project" value="TreeGrafter"/>
</dbReference>
<dbReference type="GO" id="GO:0030687">
    <property type="term" value="C:preribosome, large subunit precursor"/>
    <property type="evidence" value="ECO:0007669"/>
    <property type="project" value="TreeGrafter"/>
</dbReference>
<feature type="compositionally biased region" description="Basic and acidic residues" evidence="3">
    <location>
        <begin position="802"/>
        <end position="827"/>
    </location>
</feature>
<feature type="compositionally biased region" description="Acidic residues" evidence="3">
    <location>
        <begin position="684"/>
        <end position="693"/>
    </location>
</feature>
<feature type="compositionally biased region" description="Polar residues" evidence="3">
    <location>
        <begin position="762"/>
        <end position="777"/>
    </location>
</feature>
<dbReference type="GO" id="GO:0000055">
    <property type="term" value="P:ribosomal large subunit export from nucleus"/>
    <property type="evidence" value="ECO:0007669"/>
    <property type="project" value="TreeGrafter"/>
</dbReference>
<feature type="compositionally biased region" description="Basic and acidic residues" evidence="3">
    <location>
        <begin position="867"/>
        <end position="888"/>
    </location>
</feature>
<dbReference type="PROSITE" id="PS50234">
    <property type="entry name" value="VWFA"/>
    <property type="match status" value="1"/>
</dbReference>
<dbReference type="InterPro" id="IPR002035">
    <property type="entry name" value="VWF_A"/>
</dbReference>
<evidence type="ECO:0000313" key="5">
    <source>
        <dbReference type="EMBL" id="VAH03967.1"/>
    </source>
</evidence>
<feature type="compositionally biased region" description="Basic and acidic residues" evidence="3">
    <location>
        <begin position="605"/>
        <end position="617"/>
    </location>
</feature>
<evidence type="ECO:0000256" key="3">
    <source>
        <dbReference type="SAM" id="MobiDB-lite"/>
    </source>
</evidence>
<dbReference type="Gramene" id="TRITD1Av1G088150.1">
    <property type="protein sequence ID" value="TRITD1Av1G088150.1"/>
    <property type="gene ID" value="TRITD1Av1G088150"/>
</dbReference>
<proteinExistence type="predicted"/>
<feature type="compositionally biased region" description="Acidic residues" evidence="3">
    <location>
        <begin position="496"/>
        <end position="512"/>
    </location>
</feature>
<organism evidence="5 6">
    <name type="scientific">Triticum turgidum subsp. durum</name>
    <name type="common">Durum wheat</name>
    <name type="synonym">Triticum durum</name>
    <dbReference type="NCBI Taxonomy" id="4567"/>
    <lineage>
        <taxon>Eukaryota</taxon>
        <taxon>Viridiplantae</taxon>
        <taxon>Streptophyta</taxon>
        <taxon>Embryophyta</taxon>
        <taxon>Tracheophyta</taxon>
        <taxon>Spermatophyta</taxon>
        <taxon>Magnoliopsida</taxon>
        <taxon>Liliopsida</taxon>
        <taxon>Poales</taxon>
        <taxon>Poaceae</taxon>
        <taxon>BOP clade</taxon>
        <taxon>Pooideae</taxon>
        <taxon>Triticodae</taxon>
        <taxon>Triticeae</taxon>
        <taxon>Triticinae</taxon>
        <taxon>Triticum</taxon>
    </lineage>
</organism>
<protein>
    <recommendedName>
        <fullName evidence="4">VWFA domain-containing protein</fullName>
    </recommendedName>
</protein>
<name>A0A9R0UV21_TRITD</name>
<evidence type="ECO:0000256" key="2">
    <source>
        <dbReference type="ARBA" id="ARBA00022840"/>
    </source>
</evidence>
<feature type="compositionally biased region" description="Basic and acidic residues" evidence="3">
    <location>
        <begin position="526"/>
        <end position="547"/>
    </location>
</feature>
<feature type="compositionally biased region" description="Basic and acidic residues" evidence="3">
    <location>
        <begin position="899"/>
        <end position="911"/>
    </location>
</feature>
<feature type="region of interest" description="Disordered" evidence="3">
    <location>
        <begin position="866"/>
        <end position="911"/>
    </location>
</feature>
<keyword evidence="6" id="KW-1185">Reference proteome</keyword>
<feature type="compositionally biased region" description="Polar residues" evidence="3">
    <location>
        <begin position="715"/>
        <end position="724"/>
    </location>
</feature>
<feature type="region of interest" description="Disordered" evidence="3">
    <location>
        <begin position="426"/>
        <end position="454"/>
    </location>
</feature>
<feature type="domain" description="VWFA" evidence="4">
    <location>
        <begin position="1048"/>
        <end position="1248"/>
    </location>
</feature>
<dbReference type="GO" id="GO:0005524">
    <property type="term" value="F:ATP binding"/>
    <property type="evidence" value="ECO:0007669"/>
    <property type="project" value="UniProtKB-KW"/>
</dbReference>
<sequence>MDHQQDEAELNDKLKFFWYALERICNAADFGSILKHGKKNQKKTALSSLFKTLEECGLSKHRPISHEVNKAASFMNHLLTTLCEQRHLAYDLFEQLNQFRHMILLLGSGGKSESLSSCQNVLLISMWQQKQFFDNVLAMAMDTNLLLKTFKGSHHASCDNFEVEVAAMSTLVEKFITRFSESKDLLDRFLVGSNNILAGAHKNMPLATIEMEQLVAANCQLVDTFREDIQVLCHQDVSLRSVKKVLLSRFEELLDKGKIATESFSRELKDKHGLFSDEQKPEDSYTEAFKETFALAVGVVGQLTGLGRSVDETKEPSLEGNITSWKDILHSYVMNLQMDHVCDAGENLSVLVRKLLDYKPEMCSIIEAQLMHLRVLLRVILSSAEGILSELLVAHRRTSEMTHALGDLFIYLCAEGFGCVEDAAEDASDGQKDATGTGTGMGEGEGQESASSKIDDISQLEGTNEMDAQCKADQTPKDDDQAIEMEGDFAAELADVSENESNDSGSEGEDNLDNQMGDTGDASEMVAKKSWDKNEDDDSKTSDEKYESGSLAKGADENDRELRAKDECPMETDPVETDDNEQGKNNNMDDEPSACEDADENTDDVMNKADAYDDRTGPELSELDNDDEDVNMDDAEQTDSMGADNPDNEDMGPEEGQQEDDSAVASEDMEEDDATHDGNNVVDNEGDHDEDGNVEPNNMEKQQLDKMESLAHPSQGIQPNQLETDSNRESEANLANSMDMSSGVAPSVDFSSNEVPSLEISMPNSGEGSRNLSNSKPELQPDAPPSHIKQTNPFRSIGDALEDWKERARVSDDTQDHQPETLHHIDESATEFRYVPEGEQSTSQALGDATADQINDELQVRQPMLEDETRAEVEQPDERIPGDDKPEMPHLQTSQSRANKSESANRLERRDIQTDASIEDLVQDEIIDTFGDVVSFKQRLTDDRMVQLDALTSDREMSTHMDLDIINEETGRTIMDWRNLELATMKLSQELAEQLRLVMEPTLASKLQGDYRTGKRINMKKVIPYIASQFRRDKIWLRRTKPNKRNYQVVIAVDDSRSMSEGKCGKVAIEALVTVCRAMSQLEVGQFAVASFGKRGNVKVLHDFDQIFNAEAGVKMISSLSFEQDNKIEDQPVADLLMHLNIMLDAAVARSRTPSGQNPLQQLILVISDGKFHEKENLRRCIRNVLNRRRMIAYVLLDSHEESIMNSLEACYEGDKLILGKYMDSFPFPYYVMLKNIEALPRTLADLLRQWFELMQSANE</sequence>
<keyword evidence="1" id="KW-0547">Nucleotide-binding</keyword>
<feature type="region of interest" description="Disordered" evidence="3">
    <location>
        <begin position="496"/>
        <end position="846"/>
    </location>
</feature>
<dbReference type="Gene3D" id="3.40.50.410">
    <property type="entry name" value="von Willebrand factor, type A domain"/>
    <property type="match status" value="1"/>
</dbReference>
<dbReference type="AlphaFoldDB" id="A0A9R0UV21"/>
<dbReference type="FunFam" id="3.40.50.410:FF:000114">
    <property type="entry name" value="Midasin"/>
    <property type="match status" value="1"/>
</dbReference>
<evidence type="ECO:0000256" key="1">
    <source>
        <dbReference type="ARBA" id="ARBA00022741"/>
    </source>
</evidence>
<feature type="compositionally biased region" description="Acidic residues" evidence="3">
    <location>
        <begin position="646"/>
        <end position="674"/>
    </location>
</feature>
<evidence type="ECO:0000259" key="4">
    <source>
        <dbReference type="PROSITE" id="PS50234"/>
    </source>
</evidence>
<feature type="compositionally biased region" description="Acidic residues" evidence="3">
    <location>
        <begin position="588"/>
        <end position="603"/>
    </location>
</feature>
<evidence type="ECO:0000313" key="6">
    <source>
        <dbReference type="Proteomes" id="UP000324705"/>
    </source>
</evidence>
<dbReference type="InterPro" id="IPR036465">
    <property type="entry name" value="vWFA_dom_sf"/>
</dbReference>
<feature type="compositionally biased region" description="Acidic residues" evidence="3">
    <location>
        <begin position="621"/>
        <end position="637"/>
    </location>
</feature>
<dbReference type="GO" id="GO:0005634">
    <property type="term" value="C:nucleus"/>
    <property type="evidence" value="ECO:0007669"/>
    <property type="project" value="TreeGrafter"/>
</dbReference>
<dbReference type="PANTHER" id="PTHR48103">
    <property type="entry name" value="MIDASIN-RELATED"/>
    <property type="match status" value="1"/>
</dbReference>
<gene>
    <name evidence="5" type="ORF">TRITD_1Av1G088150</name>
</gene>